<gene>
    <name evidence="2" type="ORF">Cha6605_2934</name>
</gene>
<evidence type="ECO:0008006" key="4">
    <source>
        <dbReference type="Google" id="ProtNLM"/>
    </source>
</evidence>
<evidence type="ECO:0000256" key="1">
    <source>
        <dbReference type="SAM" id="SignalP"/>
    </source>
</evidence>
<accession>K9UHN9</accession>
<dbReference type="EMBL" id="CP003600">
    <property type="protein sequence ID" value="AFY93966.1"/>
    <property type="molecule type" value="Genomic_DNA"/>
</dbReference>
<feature type="signal peptide" evidence="1">
    <location>
        <begin position="1"/>
        <end position="19"/>
    </location>
</feature>
<keyword evidence="3" id="KW-1185">Reference proteome</keyword>
<evidence type="ECO:0000313" key="3">
    <source>
        <dbReference type="Proteomes" id="UP000010366"/>
    </source>
</evidence>
<dbReference type="KEGG" id="cmp:Cha6605_2934"/>
<protein>
    <recommendedName>
        <fullName evidence="4">DUF1795 domain-containing protein</fullName>
    </recommendedName>
</protein>
<reference evidence="2 3" key="1">
    <citation type="submission" date="2012-05" db="EMBL/GenBank/DDBJ databases">
        <title>Finished chromosome of genome of Chamaesiphon sp. PCC 6605.</title>
        <authorList>
            <consortium name="US DOE Joint Genome Institute"/>
            <person name="Gugger M."/>
            <person name="Coursin T."/>
            <person name="Rippka R."/>
            <person name="Tandeau De Marsac N."/>
            <person name="Huntemann M."/>
            <person name="Wei C.-L."/>
            <person name="Han J."/>
            <person name="Detter J.C."/>
            <person name="Han C."/>
            <person name="Tapia R."/>
            <person name="Chen A."/>
            <person name="Kyrpides N."/>
            <person name="Mavromatis K."/>
            <person name="Markowitz V."/>
            <person name="Szeto E."/>
            <person name="Ivanova N."/>
            <person name="Pagani I."/>
            <person name="Pati A."/>
            <person name="Goodwin L."/>
            <person name="Nordberg H.P."/>
            <person name="Cantor M.N."/>
            <person name="Hua S.X."/>
            <person name="Woyke T."/>
            <person name="Kerfeld C.A."/>
        </authorList>
    </citation>
    <scope>NUCLEOTIDE SEQUENCE [LARGE SCALE GENOMIC DNA]</scope>
    <source>
        <strain evidence="3">ATCC 27169 / PCC 6605</strain>
    </source>
</reference>
<dbReference type="HOGENOM" id="CLU_1233217_0_0_3"/>
<sequence length="224" mass="24150">MRFLYTGIGFYIAFQGLTAAVAAPQSLPPTPQQMPSLALLQGKTVIQGNGVEFTVPSGFEGGVPSNAQTKAITTEATKMFPSMATFGDLLESDPNILRAIAINTTRADNPEIVIVTRLPVPATVSLKEIEQMMSQMLPSMLPPEFKLVNSKITNVGSRSIVLLTVDANIQGSKFKESIGLFREGNEIFQVTYVYANANSRQAMPIFRQMIGSFKATASVSTAKP</sequence>
<evidence type="ECO:0000313" key="2">
    <source>
        <dbReference type="EMBL" id="AFY93966.1"/>
    </source>
</evidence>
<dbReference type="STRING" id="1173020.Cha6605_2934"/>
<dbReference type="RefSeq" id="WP_015160110.1">
    <property type="nucleotide sequence ID" value="NC_019697.1"/>
</dbReference>
<proteinExistence type="predicted"/>
<dbReference type="Gene3D" id="3.40.1000.10">
    <property type="entry name" value="Mog1/PsbP, alpha/beta/alpha sandwich"/>
    <property type="match status" value="1"/>
</dbReference>
<dbReference type="AlphaFoldDB" id="K9UHN9"/>
<keyword evidence="1" id="KW-0732">Signal</keyword>
<name>K9UHN9_CHAP6</name>
<organism evidence="2 3">
    <name type="scientific">Chamaesiphon minutus (strain ATCC 27169 / PCC 6605)</name>
    <dbReference type="NCBI Taxonomy" id="1173020"/>
    <lineage>
        <taxon>Bacteria</taxon>
        <taxon>Bacillati</taxon>
        <taxon>Cyanobacteriota</taxon>
        <taxon>Cyanophyceae</taxon>
        <taxon>Gomontiellales</taxon>
        <taxon>Chamaesiphonaceae</taxon>
        <taxon>Chamaesiphon</taxon>
    </lineage>
</organism>
<feature type="chain" id="PRO_5003936410" description="DUF1795 domain-containing protein" evidence="1">
    <location>
        <begin position="20"/>
        <end position="224"/>
    </location>
</feature>
<dbReference type="Proteomes" id="UP000010366">
    <property type="component" value="Chromosome"/>
</dbReference>